<accession>A0A7Y9T5L8</accession>
<evidence type="ECO:0000313" key="2">
    <source>
        <dbReference type="Proteomes" id="UP000534186"/>
    </source>
</evidence>
<dbReference type="AlphaFoldDB" id="A0A7Y9T5L8"/>
<gene>
    <name evidence="1" type="ORF">HDF12_002853</name>
</gene>
<evidence type="ECO:0000313" key="1">
    <source>
        <dbReference type="EMBL" id="NYF52454.1"/>
    </source>
</evidence>
<dbReference type="Proteomes" id="UP000534186">
    <property type="component" value="Unassembled WGS sequence"/>
</dbReference>
<reference evidence="1 2" key="1">
    <citation type="submission" date="2020-07" db="EMBL/GenBank/DDBJ databases">
        <title>Genomic Encyclopedia of Type Strains, Phase IV (KMG-V): Genome sequencing to study the core and pangenomes of soil and plant-associated prokaryotes.</title>
        <authorList>
            <person name="Whitman W."/>
        </authorList>
    </citation>
    <scope>NUCLEOTIDE SEQUENCE [LARGE SCALE GENOMIC DNA]</scope>
    <source>
        <strain evidence="1 2">M8UP30</strain>
    </source>
</reference>
<protein>
    <submittedName>
        <fullName evidence="1">Uncharacterized protein</fullName>
    </submittedName>
</protein>
<dbReference type="EMBL" id="JACCCV010000002">
    <property type="protein sequence ID" value="NYF52454.1"/>
    <property type="molecule type" value="Genomic_DNA"/>
</dbReference>
<comment type="caution">
    <text evidence="1">The sequence shown here is derived from an EMBL/GenBank/DDBJ whole genome shotgun (WGS) entry which is preliminary data.</text>
</comment>
<proteinExistence type="predicted"/>
<name>A0A7Y9T5L8_9BACT</name>
<organism evidence="1 2">
    <name type="scientific">Tunturiibacter lichenicola</name>
    <dbReference type="NCBI Taxonomy" id="2051959"/>
    <lineage>
        <taxon>Bacteria</taxon>
        <taxon>Pseudomonadati</taxon>
        <taxon>Acidobacteriota</taxon>
        <taxon>Terriglobia</taxon>
        <taxon>Terriglobales</taxon>
        <taxon>Acidobacteriaceae</taxon>
        <taxon>Tunturiibacter</taxon>
    </lineage>
</organism>
<sequence>MDLAACKIQVDEKFAPKFRTFKYRVMKDYQKWLTAVKDAAFRTGTPLRAELLDMVSDTHGELGHTAEAEFRV</sequence>